<dbReference type="AlphaFoldDB" id="A0A8X6UC29"/>
<dbReference type="PROSITE" id="PS50245">
    <property type="entry name" value="CAP_GLY_2"/>
    <property type="match status" value="1"/>
</dbReference>
<evidence type="ECO:0000256" key="1">
    <source>
        <dbReference type="SAM" id="Coils"/>
    </source>
</evidence>
<feature type="coiled-coil region" evidence="1">
    <location>
        <begin position="3"/>
        <end position="30"/>
    </location>
</feature>
<organism evidence="3 4">
    <name type="scientific">Nephila pilipes</name>
    <name type="common">Giant wood spider</name>
    <name type="synonym">Nephila maculata</name>
    <dbReference type="NCBI Taxonomy" id="299642"/>
    <lineage>
        <taxon>Eukaryota</taxon>
        <taxon>Metazoa</taxon>
        <taxon>Ecdysozoa</taxon>
        <taxon>Arthropoda</taxon>
        <taxon>Chelicerata</taxon>
        <taxon>Arachnida</taxon>
        <taxon>Araneae</taxon>
        <taxon>Araneomorphae</taxon>
        <taxon>Entelegynae</taxon>
        <taxon>Araneoidea</taxon>
        <taxon>Nephilidae</taxon>
        <taxon>Nephila</taxon>
    </lineage>
</organism>
<accession>A0A8X6UC29</accession>
<gene>
    <name evidence="3" type="primary">NCL1_20667</name>
    <name evidence="3" type="ORF">NPIL_6931</name>
</gene>
<evidence type="ECO:0000259" key="2">
    <source>
        <dbReference type="PROSITE" id="PS50245"/>
    </source>
</evidence>
<evidence type="ECO:0000313" key="3">
    <source>
        <dbReference type="EMBL" id="GFU03261.1"/>
    </source>
</evidence>
<reference evidence="3" key="1">
    <citation type="submission" date="2020-08" db="EMBL/GenBank/DDBJ databases">
        <title>Multicomponent nature underlies the extraordinary mechanical properties of spider dragline silk.</title>
        <authorList>
            <person name="Kono N."/>
            <person name="Nakamura H."/>
            <person name="Mori M."/>
            <person name="Yoshida Y."/>
            <person name="Ohtoshi R."/>
            <person name="Malay A.D."/>
            <person name="Moran D.A.P."/>
            <person name="Tomita M."/>
            <person name="Numata K."/>
            <person name="Arakawa K."/>
        </authorList>
    </citation>
    <scope>NUCLEOTIDE SEQUENCE</scope>
</reference>
<dbReference type="Gene3D" id="2.30.30.190">
    <property type="entry name" value="CAP Gly-rich-like domain"/>
    <property type="match status" value="1"/>
</dbReference>
<name>A0A8X6UC29_NEPPI</name>
<dbReference type="EMBL" id="BMAW01027666">
    <property type="protein sequence ID" value="GFU03261.1"/>
    <property type="molecule type" value="Genomic_DNA"/>
</dbReference>
<dbReference type="InterPro" id="IPR000938">
    <property type="entry name" value="CAP-Gly_domain"/>
</dbReference>
<dbReference type="SUPFAM" id="SSF74924">
    <property type="entry name" value="Cap-Gly domain"/>
    <property type="match status" value="1"/>
</dbReference>
<keyword evidence="4" id="KW-1185">Reference proteome</keyword>
<dbReference type="Pfam" id="PF01302">
    <property type="entry name" value="CAP_GLY"/>
    <property type="match status" value="1"/>
</dbReference>
<evidence type="ECO:0000313" key="4">
    <source>
        <dbReference type="Proteomes" id="UP000887013"/>
    </source>
</evidence>
<dbReference type="InterPro" id="IPR036859">
    <property type="entry name" value="CAP-Gly_dom_sf"/>
</dbReference>
<dbReference type="Proteomes" id="UP000887013">
    <property type="component" value="Unassembled WGS sequence"/>
</dbReference>
<proteinExistence type="predicted"/>
<feature type="domain" description="CAP-Gly" evidence="2">
    <location>
        <begin position="27"/>
        <end position="60"/>
    </location>
</feature>
<sequence length="79" mass="8960">MKLQSSDQKQQLAEEKLKKEEELIKNISVEKRTESSSKNNGSIAGKRYFECTPKYGGLMKPHGVVVGDFPEVINYLDEI</sequence>
<dbReference type="OrthoDB" id="5295208at2759"/>
<comment type="caution">
    <text evidence="3">The sequence shown here is derived from an EMBL/GenBank/DDBJ whole genome shotgun (WGS) entry which is preliminary data.</text>
</comment>
<keyword evidence="1" id="KW-0175">Coiled coil</keyword>
<protein>
    <submittedName>
        <fullName evidence="3">Tubulin-folding cofactor B</fullName>
    </submittedName>
</protein>